<name>A0A382B4W2_9ZZZZ</name>
<dbReference type="AlphaFoldDB" id="A0A382B4W2"/>
<organism evidence="1">
    <name type="scientific">marine metagenome</name>
    <dbReference type="NCBI Taxonomy" id="408172"/>
    <lineage>
        <taxon>unclassified sequences</taxon>
        <taxon>metagenomes</taxon>
        <taxon>ecological metagenomes</taxon>
    </lineage>
</organism>
<dbReference type="EMBL" id="UINC01028028">
    <property type="protein sequence ID" value="SVB08303.1"/>
    <property type="molecule type" value="Genomic_DNA"/>
</dbReference>
<evidence type="ECO:0000313" key="1">
    <source>
        <dbReference type="EMBL" id="SVB08303.1"/>
    </source>
</evidence>
<proteinExistence type="predicted"/>
<sequence length="54" mass="6232">VAKEQPKWEGDGFLINGKKLGSLICYDQTESNWSERITTLHEEENTNGRNIHLM</sequence>
<reference evidence="1" key="1">
    <citation type="submission" date="2018-05" db="EMBL/GenBank/DDBJ databases">
        <authorList>
            <person name="Lanie J.A."/>
            <person name="Ng W.-L."/>
            <person name="Kazmierczak K.M."/>
            <person name="Andrzejewski T.M."/>
            <person name="Davidsen T.M."/>
            <person name="Wayne K.J."/>
            <person name="Tettelin H."/>
            <person name="Glass J.I."/>
            <person name="Rusch D."/>
            <person name="Podicherti R."/>
            <person name="Tsui H.-C.T."/>
            <person name="Winkler M.E."/>
        </authorList>
    </citation>
    <scope>NUCLEOTIDE SEQUENCE</scope>
</reference>
<protein>
    <submittedName>
        <fullName evidence="1">Uncharacterized protein</fullName>
    </submittedName>
</protein>
<accession>A0A382B4W2</accession>
<feature type="non-terminal residue" evidence="1">
    <location>
        <position position="1"/>
    </location>
</feature>
<gene>
    <name evidence="1" type="ORF">METZ01_LOCUS161157</name>
</gene>